<dbReference type="PANTHER" id="PTHR30353:SF15">
    <property type="entry name" value="INNER MEMBRANE PROTEIN YABI"/>
    <property type="match status" value="1"/>
</dbReference>
<feature type="transmembrane region" description="Helical" evidence="7">
    <location>
        <begin position="179"/>
        <end position="199"/>
    </location>
</feature>
<evidence type="ECO:0000256" key="3">
    <source>
        <dbReference type="ARBA" id="ARBA00022475"/>
    </source>
</evidence>
<sequence length="207" mass="22027">MSGWIHLVVGFVGHHADWAMALVFLTAMAESLAIVGLFIPGTAILVGVGSIAGLGGLGLWPVVLSAILGAIVGDGISYWLGHTYKDHIRTFWPFDRRPGLLLSGEAYFRSHGAKSVFLGRFVPAVRAIVPLVAGITGMKPGRFYIANVLSALAWGPAHILPGAAIGLSLDAFGWPSGPLVWTVLGVTIALMLFGWLYWWSHSRRGSG</sequence>
<feature type="transmembrane region" description="Helical" evidence="7">
    <location>
        <begin position="6"/>
        <end position="25"/>
    </location>
</feature>
<dbReference type="Pfam" id="PF09335">
    <property type="entry name" value="VTT_dom"/>
    <property type="match status" value="1"/>
</dbReference>
<keyword evidence="4 7" id="KW-0812">Transmembrane</keyword>
<feature type="transmembrane region" description="Helical" evidence="7">
    <location>
        <begin position="58"/>
        <end position="80"/>
    </location>
</feature>
<evidence type="ECO:0000256" key="7">
    <source>
        <dbReference type="RuleBase" id="RU367016"/>
    </source>
</evidence>
<comment type="caution">
    <text evidence="9">The sequence shown here is derived from an EMBL/GenBank/DDBJ whole genome shotgun (WGS) entry which is preliminary data.</text>
</comment>
<dbReference type="Proteomes" id="UP000553963">
    <property type="component" value="Unassembled WGS sequence"/>
</dbReference>
<evidence type="ECO:0000313" key="9">
    <source>
        <dbReference type="EMBL" id="MBB3932419.1"/>
    </source>
</evidence>
<evidence type="ECO:0000313" key="10">
    <source>
        <dbReference type="Proteomes" id="UP000553963"/>
    </source>
</evidence>
<accession>A0A840AQ65</accession>
<name>A0A840AQ65_9HYPH</name>
<dbReference type="InterPro" id="IPR032816">
    <property type="entry name" value="VTT_dom"/>
</dbReference>
<reference evidence="9 10" key="1">
    <citation type="submission" date="2020-08" db="EMBL/GenBank/DDBJ databases">
        <title>Genomic Encyclopedia of Type Strains, Phase IV (KMG-IV): sequencing the most valuable type-strain genomes for metagenomic binning, comparative biology and taxonomic classification.</title>
        <authorList>
            <person name="Goeker M."/>
        </authorList>
    </citation>
    <scope>NUCLEOTIDE SEQUENCE [LARGE SCALE GENOMIC DNA]</scope>
    <source>
        <strain evidence="9 10">DSM 25966</strain>
    </source>
</reference>
<dbReference type="GO" id="GO:0005886">
    <property type="term" value="C:plasma membrane"/>
    <property type="evidence" value="ECO:0007669"/>
    <property type="project" value="UniProtKB-SubCell"/>
</dbReference>
<evidence type="ECO:0000259" key="8">
    <source>
        <dbReference type="Pfam" id="PF09335"/>
    </source>
</evidence>
<keyword evidence="10" id="KW-1185">Reference proteome</keyword>
<evidence type="ECO:0000256" key="5">
    <source>
        <dbReference type="ARBA" id="ARBA00022989"/>
    </source>
</evidence>
<proteinExistence type="inferred from homology"/>
<gene>
    <name evidence="9" type="ORF">GGR25_003477</name>
</gene>
<keyword evidence="3 7" id="KW-1003">Cell membrane</keyword>
<dbReference type="InterPro" id="IPR032818">
    <property type="entry name" value="DedA-like"/>
</dbReference>
<dbReference type="EMBL" id="JACIDS010000004">
    <property type="protein sequence ID" value="MBB3932419.1"/>
    <property type="molecule type" value="Genomic_DNA"/>
</dbReference>
<comment type="subcellular location">
    <subcellularLocation>
        <location evidence="1 7">Cell membrane</location>
        <topology evidence="1 7">Multi-pass membrane protein</topology>
    </subcellularLocation>
</comment>
<protein>
    <submittedName>
        <fullName evidence="9">Membrane protein DedA with SNARE-associated domain</fullName>
    </submittedName>
</protein>
<evidence type="ECO:0000256" key="6">
    <source>
        <dbReference type="ARBA" id="ARBA00023136"/>
    </source>
</evidence>
<dbReference type="AlphaFoldDB" id="A0A840AQ65"/>
<evidence type="ECO:0000256" key="2">
    <source>
        <dbReference type="ARBA" id="ARBA00010792"/>
    </source>
</evidence>
<evidence type="ECO:0000256" key="4">
    <source>
        <dbReference type="ARBA" id="ARBA00022692"/>
    </source>
</evidence>
<keyword evidence="6 7" id="KW-0472">Membrane</keyword>
<feature type="transmembrane region" description="Helical" evidence="7">
    <location>
        <begin position="144"/>
        <end position="167"/>
    </location>
</feature>
<dbReference type="PANTHER" id="PTHR30353">
    <property type="entry name" value="INNER MEMBRANE PROTEIN DEDA-RELATED"/>
    <property type="match status" value="1"/>
</dbReference>
<keyword evidence="5 7" id="KW-1133">Transmembrane helix</keyword>
<comment type="similarity">
    <text evidence="2 7">Belongs to the DedA family.</text>
</comment>
<dbReference type="RefSeq" id="WP_183400052.1">
    <property type="nucleotide sequence ID" value="NZ_JACIDS010000004.1"/>
</dbReference>
<organism evidence="9 10">
    <name type="scientific">Kaistia hirudinis</name>
    <dbReference type="NCBI Taxonomy" id="1293440"/>
    <lineage>
        <taxon>Bacteria</taxon>
        <taxon>Pseudomonadati</taxon>
        <taxon>Pseudomonadota</taxon>
        <taxon>Alphaproteobacteria</taxon>
        <taxon>Hyphomicrobiales</taxon>
        <taxon>Kaistiaceae</taxon>
        <taxon>Kaistia</taxon>
    </lineage>
</organism>
<feature type="domain" description="VTT" evidence="8">
    <location>
        <begin position="39"/>
        <end position="162"/>
    </location>
</feature>
<evidence type="ECO:0000256" key="1">
    <source>
        <dbReference type="ARBA" id="ARBA00004651"/>
    </source>
</evidence>
<feature type="transmembrane region" description="Helical" evidence="7">
    <location>
        <begin position="32"/>
        <end position="52"/>
    </location>
</feature>